<dbReference type="Pfam" id="PF00004">
    <property type="entry name" value="AAA"/>
    <property type="match status" value="1"/>
</dbReference>
<dbReference type="OrthoDB" id="2394691at2759"/>
<keyword evidence="12" id="KW-1185">Reference proteome</keyword>
<keyword evidence="5" id="KW-0479">Metal-binding</keyword>
<evidence type="ECO:0000256" key="8">
    <source>
        <dbReference type="ARBA" id="ARBA00023049"/>
    </source>
</evidence>
<evidence type="ECO:0000256" key="9">
    <source>
        <dbReference type="SAM" id="Phobius"/>
    </source>
</evidence>
<dbReference type="Pfam" id="PF01434">
    <property type="entry name" value="Peptidase_M41"/>
    <property type="match status" value="2"/>
</dbReference>
<dbReference type="InterPro" id="IPR000642">
    <property type="entry name" value="Peptidase_M41"/>
</dbReference>
<dbReference type="GO" id="GO:0006508">
    <property type="term" value="P:proteolysis"/>
    <property type="evidence" value="ECO:0007669"/>
    <property type="project" value="UniProtKB-KW"/>
</dbReference>
<comment type="similarity">
    <text evidence="2">In the C-terminal section; belongs to the peptidase M41 family.</text>
</comment>
<feature type="non-terminal residue" evidence="11">
    <location>
        <position position="434"/>
    </location>
</feature>
<evidence type="ECO:0000256" key="7">
    <source>
        <dbReference type="ARBA" id="ARBA00022833"/>
    </source>
</evidence>
<evidence type="ECO:0000313" key="12">
    <source>
        <dbReference type="Proteomes" id="UP000789405"/>
    </source>
</evidence>
<name>A0A9N9I1R7_9GLOM</name>
<feature type="transmembrane region" description="Helical" evidence="9">
    <location>
        <begin position="82"/>
        <end position="110"/>
    </location>
</feature>
<evidence type="ECO:0000256" key="4">
    <source>
        <dbReference type="ARBA" id="ARBA00022670"/>
    </source>
</evidence>
<dbReference type="SUPFAM" id="SSF140990">
    <property type="entry name" value="FtsH protease domain-like"/>
    <property type="match status" value="1"/>
</dbReference>
<dbReference type="GO" id="GO:0016887">
    <property type="term" value="F:ATP hydrolysis activity"/>
    <property type="evidence" value="ECO:0007669"/>
    <property type="project" value="InterPro"/>
</dbReference>
<dbReference type="InterPro" id="IPR037219">
    <property type="entry name" value="Peptidase_M41-like"/>
</dbReference>
<dbReference type="GO" id="GO:0004222">
    <property type="term" value="F:metalloendopeptidase activity"/>
    <property type="evidence" value="ECO:0007669"/>
    <property type="project" value="InterPro"/>
</dbReference>
<evidence type="ECO:0000256" key="6">
    <source>
        <dbReference type="ARBA" id="ARBA00022801"/>
    </source>
</evidence>
<dbReference type="SUPFAM" id="SSF52540">
    <property type="entry name" value="P-loop containing nucleoside triphosphate hydrolases"/>
    <property type="match status" value="1"/>
</dbReference>
<comment type="caution">
    <text evidence="11">The sequence shown here is derived from an EMBL/GenBank/DDBJ whole genome shotgun (WGS) entry which is preliminary data.</text>
</comment>
<dbReference type="PANTHER" id="PTHR23076:SF97">
    <property type="entry name" value="ATP-DEPENDENT ZINC METALLOPROTEASE YME1L1"/>
    <property type="match status" value="1"/>
</dbReference>
<keyword evidence="8" id="KW-0482">Metalloprotease</keyword>
<dbReference type="Gene3D" id="1.20.58.760">
    <property type="entry name" value="Peptidase M41"/>
    <property type="match status" value="2"/>
</dbReference>
<dbReference type="InterPro" id="IPR027417">
    <property type="entry name" value="P-loop_NTPase"/>
</dbReference>
<evidence type="ECO:0000256" key="5">
    <source>
        <dbReference type="ARBA" id="ARBA00022723"/>
    </source>
</evidence>
<dbReference type="PANTHER" id="PTHR23076">
    <property type="entry name" value="METALLOPROTEASE M41 FTSH"/>
    <property type="match status" value="1"/>
</dbReference>
<proteinExistence type="inferred from homology"/>
<accession>A0A9N9I1R7</accession>
<dbReference type="InterPro" id="IPR041569">
    <property type="entry name" value="AAA_lid_3"/>
</dbReference>
<dbReference type="InterPro" id="IPR003959">
    <property type="entry name" value="ATPase_AAA_core"/>
</dbReference>
<dbReference type="GO" id="GO:0005524">
    <property type="term" value="F:ATP binding"/>
    <property type="evidence" value="ECO:0007669"/>
    <property type="project" value="InterPro"/>
</dbReference>
<reference evidence="11" key="1">
    <citation type="submission" date="2021-06" db="EMBL/GenBank/DDBJ databases">
        <authorList>
            <person name="Kallberg Y."/>
            <person name="Tangrot J."/>
            <person name="Rosling A."/>
        </authorList>
    </citation>
    <scope>NUCLEOTIDE SEQUENCE</scope>
    <source>
        <strain evidence="11">MA453B</strain>
    </source>
</reference>
<evidence type="ECO:0000256" key="2">
    <source>
        <dbReference type="ARBA" id="ARBA00010044"/>
    </source>
</evidence>
<comment type="cofactor">
    <cofactor evidence="1">
        <name>Zn(2+)</name>
        <dbReference type="ChEBI" id="CHEBI:29105"/>
    </cofactor>
</comment>
<dbReference type="Proteomes" id="UP000789405">
    <property type="component" value="Unassembled WGS sequence"/>
</dbReference>
<keyword evidence="9" id="KW-0812">Transmembrane</keyword>
<dbReference type="InterPro" id="IPR003593">
    <property type="entry name" value="AAA+_ATPase"/>
</dbReference>
<dbReference type="Gene3D" id="3.40.50.300">
    <property type="entry name" value="P-loop containing nucleotide triphosphate hydrolases"/>
    <property type="match status" value="1"/>
</dbReference>
<evidence type="ECO:0000256" key="1">
    <source>
        <dbReference type="ARBA" id="ARBA00001947"/>
    </source>
</evidence>
<organism evidence="11 12">
    <name type="scientific">Dentiscutata erythropus</name>
    <dbReference type="NCBI Taxonomy" id="1348616"/>
    <lineage>
        <taxon>Eukaryota</taxon>
        <taxon>Fungi</taxon>
        <taxon>Fungi incertae sedis</taxon>
        <taxon>Mucoromycota</taxon>
        <taxon>Glomeromycotina</taxon>
        <taxon>Glomeromycetes</taxon>
        <taxon>Diversisporales</taxon>
        <taxon>Gigasporaceae</taxon>
        <taxon>Dentiscutata</taxon>
    </lineage>
</organism>
<dbReference type="Gene3D" id="1.10.8.60">
    <property type="match status" value="1"/>
</dbReference>
<dbReference type="GO" id="GO:0046872">
    <property type="term" value="F:metal ion binding"/>
    <property type="evidence" value="ECO:0007669"/>
    <property type="project" value="UniProtKB-KW"/>
</dbReference>
<gene>
    <name evidence="11" type="ORF">DERYTH_LOCUS13920</name>
</gene>
<dbReference type="GO" id="GO:0004176">
    <property type="term" value="F:ATP-dependent peptidase activity"/>
    <property type="evidence" value="ECO:0007669"/>
    <property type="project" value="InterPro"/>
</dbReference>
<keyword evidence="6" id="KW-0378">Hydrolase</keyword>
<evidence type="ECO:0000313" key="11">
    <source>
        <dbReference type="EMBL" id="CAG8715731.1"/>
    </source>
</evidence>
<evidence type="ECO:0000259" key="10">
    <source>
        <dbReference type="SMART" id="SM00382"/>
    </source>
</evidence>
<dbReference type="SMART" id="SM00382">
    <property type="entry name" value="AAA"/>
    <property type="match status" value="1"/>
</dbReference>
<comment type="similarity">
    <text evidence="3">In the N-terminal section; belongs to the AAA ATPase family.</text>
</comment>
<dbReference type="AlphaFoldDB" id="A0A9N9I1R7"/>
<dbReference type="EMBL" id="CAJVPY010010125">
    <property type="protein sequence ID" value="CAG8715731.1"/>
    <property type="molecule type" value="Genomic_DNA"/>
</dbReference>
<keyword evidence="9" id="KW-0472">Membrane</keyword>
<keyword evidence="4" id="KW-0645">Protease</keyword>
<feature type="domain" description="AAA+ ATPase" evidence="10">
    <location>
        <begin position="121"/>
        <end position="261"/>
    </location>
</feature>
<keyword evidence="7" id="KW-0862">Zinc</keyword>
<protein>
    <submittedName>
        <fullName evidence="11">28093_t:CDS:1</fullName>
    </submittedName>
</protein>
<keyword evidence="9" id="KW-1133">Transmembrane helix</keyword>
<sequence length="434" mass="48836">GKNGHYHLYGEAKNFFKRLVGKRAIYNALCKLELYEVRDKDIDFIGSTNPKKIKISAIKSLSKFNFFEEEKSWFTFENVAKWIITFASLLVAFFIFDTFFGTNILGTLAYPFRNWGRGIKVPTSTILYGPPGNGKTLVVRATAGECQKPFLFRSGSEFEESVVGLGARRVRELFRRARELAKVYGFCFVFIDEIDTIGRKRYSAHPDHAEQTLNQLLTELDGFRPRDNVIVLAATNSLHVLGSALLRPSRFDRKIYVPSPNLKSRCEIIKLCTRRLLLKPDVDLEDIAAPTKGLSGAQITSMFNEASILSIRSGQKYIDYEMIFEAYDRVLMGPSWTSQTLTPEKKKIVAYHEAGHAVIGLSLPETTVKKITIVPVCMRVATLGSICGRASEELIFGLEYITIGAYSDFKQATGIVRDLILRYGMSDLGIVPTQ</sequence>
<evidence type="ECO:0000256" key="3">
    <source>
        <dbReference type="ARBA" id="ARBA00010550"/>
    </source>
</evidence>
<dbReference type="Pfam" id="PF17862">
    <property type="entry name" value="AAA_lid_3"/>
    <property type="match status" value="1"/>
</dbReference>